<organism evidence="2 3">
    <name type="scientific">Callosobruchus maculatus</name>
    <name type="common">Southern cowpea weevil</name>
    <name type="synonym">Pulse bruchid</name>
    <dbReference type="NCBI Taxonomy" id="64391"/>
    <lineage>
        <taxon>Eukaryota</taxon>
        <taxon>Metazoa</taxon>
        <taxon>Ecdysozoa</taxon>
        <taxon>Arthropoda</taxon>
        <taxon>Hexapoda</taxon>
        <taxon>Insecta</taxon>
        <taxon>Pterygota</taxon>
        <taxon>Neoptera</taxon>
        <taxon>Endopterygota</taxon>
        <taxon>Coleoptera</taxon>
        <taxon>Polyphaga</taxon>
        <taxon>Cucujiformia</taxon>
        <taxon>Chrysomeloidea</taxon>
        <taxon>Chrysomelidae</taxon>
        <taxon>Bruchinae</taxon>
        <taxon>Bruchini</taxon>
        <taxon>Callosobruchus</taxon>
    </lineage>
</organism>
<sequence>MPRGKVRTPSSAGIGEGSGAVSPVRKKPINKSQEELEEEAARVLQQVDEVDCVVAGNGLSPSRFYTLPTRKKKTYEYPSLDRRTLHRGSQELLPPKKPPRTFAAAPKSSIFDIFKRDKRTEPKKSNLRRSVSDVSSQKSKVNVKLHGNDTETKKQLSPIIEVTPREDYFDPLVEGNREDDEIDVKAPARKKKRQSITEKLKQFIDEVDEELYKETGVRPLPADEPKEVKEPQPIIIDVDKAEKISGRKKKFKASLLGKKFKVGKSKKNKTNEAAKLKKTLLDKPEPAKETEEETIDKRAAECLPSTPSPRIKEAIETLEHSNTSSAMIHSSQKPVDKLPLTKGRTVDPMVKRLSRDAGSSPPPKPNVMVSPHASVQHNNNQPFSYTRGLSPEKYTENVQSPGSPIIYAQVVCGNNTSGPKKQTIHTAYTNGKKHPHSDSDEGLGGEEHRRSHDYYDEGDKFEEESPITPKFRNPAFINGYTSFERKEFGQNGYIERGRGDGMDAKRRESLTEQMDNDFPTKHPMANGRSDLSARRDLLESRIARRVNDSVIRTSPVTNTVYITESTSKYYRERSTSPVGYSKKYSPDPKPDRYSKPATTETRNKKYYGESSHRYEYDNSRTKTNGYTYNGFDSEPKSFDSQISDYRSSPENRHFDASPRYNPKMEKKTLYKDRAMYKSTPEIHLRSYQDQNLSDSYHDSLRREKVDSRITSSSKYRSERFLDESERKEKFVDSGIENDFRRDSGDNFRVTRPPRRKEQYCNESEDEGFASSLLIASEKQHTEENASQKKRRDYDSDRTYSREDDPYRHLEVMEYKSKFRSNEYIPRERSIDDGSHYDPRIDKDEDRSTLKRVDTKPPKPEKKSGLEKVKSLFTRKKDKQLPGLVSQDSLRARYVEYKGRESVEPKYKKKEVNDVHLGYTSSGSSRRRSSPSGSTTRDHHRATKSQISSNGHSNWFKSLDRLAHRKKSKKEDPILTSGTESDHPSPSKPACKNLRFFGDTDLESNDSVRHRGPPQRSKMNGLRGRSQSSKDLHNISEEMRGTDMLRRREGHRSMVDILEEDRDIKGSRSSLKPPMSPVHRPREMSRERERARRRKNEVSSVESSTEGDSSQQSQRSIVYLHAATVGDIPGPSNLRNGRRAASREELASNSSSRIQPQVKTLSRSFSVLAPWRPRHPKEAMDIDYAQQPRKNGKYEQRVTRNGGRKDSSSTLKKKAQESRKNQSNSTLNRRSRSKENLGSQNLRRSKEELTRGSNSTLYKKKERLPRENSRYNNTREEKKMSSKSLSVESLGGGRRSRDSNDARDISRSVSMPRDPEKSAGWFRMNKKKHSGSTQRL</sequence>
<reference evidence="2 3" key="1">
    <citation type="submission" date="2019-01" db="EMBL/GenBank/DDBJ databases">
        <authorList>
            <person name="Sayadi A."/>
        </authorList>
    </citation>
    <scope>NUCLEOTIDE SEQUENCE [LARGE SCALE GENOMIC DNA]</scope>
</reference>
<feature type="compositionally biased region" description="Basic and acidic residues" evidence="1">
    <location>
        <begin position="698"/>
        <end position="707"/>
    </location>
</feature>
<keyword evidence="3" id="KW-1185">Reference proteome</keyword>
<feature type="compositionally biased region" description="Basic and acidic residues" evidence="1">
    <location>
        <begin position="1027"/>
        <end position="1053"/>
    </location>
</feature>
<feature type="region of interest" description="Disordered" evidence="1">
    <location>
        <begin position="817"/>
        <end position="1157"/>
    </location>
</feature>
<evidence type="ECO:0000313" key="3">
    <source>
        <dbReference type="Proteomes" id="UP000410492"/>
    </source>
</evidence>
<feature type="compositionally biased region" description="Basic and acidic residues" evidence="1">
    <location>
        <begin position="817"/>
        <end position="869"/>
    </location>
</feature>
<evidence type="ECO:0000313" key="2">
    <source>
        <dbReference type="EMBL" id="VEN40809.1"/>
    </source>
</evidence>
<feature type="compositionally biased region" description="Low complexity" evidence="1">
    <location>
        <begin position="132"/>
        <end position="144"/>
    </location>
</feature>
<feature type="compositionally biased region" description="Basic and acidic residues" evidence="1">
    <location>
        <begin position="584"/>
        <end position="594"/>
    </location>
</feature>
<accession>A0A653BZ04</accession>
<feature type="region of interest" description="Disordered" evidence="1">
    <location>
        <begin position="568"/>
        <end position="611"/>
    </location>
</feature>
<feature type="compositionally biased region" description="Basic and acidic residues" evidence="1">
    <location>
        <begin position="113"/>
        <end position="124"/>
    </location>
</feature>
<feature type="compositionally biased region" description="Basic and acidic residues" evidence="1">
    <location>
        <begin position="647"/>
        <end position="660"/>
    </location>
</feature>
<feature type="region of interest" description="Disordered" evidence="1">
    <location>
        <begin position="1"/>
        <end position="33"/>
    </location>
</feature>
<feature type="compositionally biased region" description="Basic and acidic residues" evidence="1">
    <location>
        <begin position="889"/>
        <end position="913"/>
    </location>
</feature>
<feature type="compositionally biased region" description="Low complexity" evidence="1">
    <location>
        <begin position="919"/>
        <end position="934"/>
    </location>
</feature>
<gene>
    <name evidence="2" type="ORF">CALMAC_LOCUS4849</name>
</gene>
<feature type="compositionally biased region" description="Basic and acidic residues" evidence="1">
    <location>
        <begin position="1191"/>
        <end position="1206"/>
    </location>
</feature>
<feature type="region of interest" description="Disordered" evidence="1">
    <location>
        <begin position="280"/>
        <end position="379"/>
    </location>
</feature>
<feature type="compositionally biased region" description="Basic and acidic residues" evidence="1">
    <location>
        <begin position="1079"/>
        <end position="1089"/>
    </location>
</feature>
<feature type="region of interest" description="Disordered" evidence="1">
    <location>
        <begin position="628"/>
        <end position="660"/>
    </location>
</feature>
<feature type="compositionally biased region" description="Polar residues" evidence="1">
    <location>
        <begin position="943"/>
        <end position="955"/>
    </location>
</feature>
<protein>
    <submittedName>
        <fullName evidence="2">Uncharacterized protein</fullName>
    </submittedName>
</protein>
<feature type="compositionally biased region" description="Basic and acidic residues" evidence="1">
    <location>
        <begin position="777"/>
        <end position="805"/>
    </location>
</feature>
<feature type="compositionally biased region" description="Low complexity" evidence="1">
    <location>
        <begin position="1097"/>
        <end position="1109"/>
    </location>
</feature>
<feature type="region of interest" description="Disordered" evidence="1">
    <location>
        <begin position="1177"/>
        <end position="1335"/>
    </location>
</feature>
<name>A0A653BZ04_CALMS</name>
<feature type="compositionally biased region" description="Polar residues" evidence="1">
    <location>
        <begin position="320"/>
        <end position="333"/>
    </location>
</feature>
<evidence type="ECO:0000256" key="1">
    <source>
        <dbReference type="SAM" id="MobiDB-lite"/>
    </source>
</evidence>
<dbReference type="Proteomes" id="UP000410492">
    <property type="component" value="Unassembled WGS sequence"/>
</dbReference>
<feature type="region of interest" description="Disordered" evidence="1">
    <location>
        <begin position="741"/>
        <end position="805"/>
    </location>
</feature>
<feature type="region of interest" description="Disordered" evidence="1">
    <location>
        <begin position="81"/>
        <end position="159"/>
    </location>
</feature>
<dbReference type="OrthoDB" id="6512771at2759"/>
<feature type="compositionally biased region" description="Basic and acidic residues" evidence="1">
    <location>
        <begin position="310"/>
        <end position="319"/>
    </location>
</feature>
<dbReference type="EMBL" id="CAACVG010006655">
    <property type="protein sequence ID" value="VEN40809.1"/>
    <property type="molecule type" value="Genomic_DNA"/>
</dbReference>
<feature type="region of interest" description="Disordered" evidence="1">
    <location>
        <begin position="427"/>
        <end position="451"/>
    </location>
</feature>
<feature type="compositionally biased region" description="Basic and acidic residues" evidence="1">
    <location>
        <begin position="1294"/>
        <end position="1305"/>
    </location>
</feature>
<feature type="compositionally biased region" description="Basic and acidic residues" evidence="1">
    <location>
        <begin position="601"/>
        <end position="611"/>
    </location>
</feature>
<feature type="compositionally biased region" description="Basic and acidic residues" evidence="1">
    <location>
        <begin position="1263"/>
        <end position="1279"/>
    </location>
</feature>
<feature type="compositionally biased region" description="Basic and acidic residues" evidence="1">
    <location>
        <begin position="280"/>
        <end position="300"/>
    </location>
</feature>
<feature type="region of interest" description="Disordered" evidence="1">
    <location>
        <begin position="698"/>
        <end position="718"/>
    </location>
</feature>
<proteinExistence type="predicted"/>
<feature type="compositionally biased region" description="Polar residues" evidence="1">
    <location>
        <begin position="1146"/>
        <end position="1157"/>
    </location>
</feature>